<keyword evidence="8" id="KW-1185">Reference proteome</keyword>
<evidence type="ECO:0000256" key="2">
    <source>
        <dbReference type="ARBA" id="ARBA00023239"/>
    </source>
</evidence>
<protein>
    <submittedName>
        <fullName evidence="7">Dihydrodipicolinate synthetase</fullName>
    </submittedName>
</protein>
<dbReference type="PANTHER" id="PTHR12128:SF66">
    <property type="entry name" value="4-HYDROXY-2-OXOGLUTARATE ALDOLASE, MITOCHONDRIAL"/>
    <property type="match status" value="1"/>
</dbReference>
<dbReference type="PANTHER" id="PTHR12128">
    <property type="entry name" value="DIHYDRODIPICOLINATE SYNTHASE"/>
    <property type="match status" value="1"/>
</dbReference>
<keyword evidence="2 4" id="KW-0456">Lyase</keyword>
<dbReference type="OrthoDB" id="9771791at2"/>
<dbReference type="AlphaFoldDB" id="E6TT72"/>
<feature type="binding site" evidence="6">
    <location>
        <position position="207"/>
    </location>
    <ligand>
        <name>pyruvate</name>
        <dbReference type="ChEBI" id="CHEBI:15361"/>
    </ligand>
</feature>
<dbReference type="InterPro" id="IPR002220">
    <property type="entry name" value="DapA-like"/>
</dbReference>
<dbReference type="PROSITE" id="PS00666">
    <property type="entry name" value="DHDPS_2"/>
    <property type="match status" value="1"/>
</dbReference>
<reference evidence="7 8" key="1">
    <citation type="submission" date="2010-12" db="EMBL/GenBank/DDBJ databases">
        <title>Complete sequence of Bacillus cellulosilyticus DSM 2522.</title>
        <authorList>
            <consortium name="US DOE Joint Genome Institute"/>
            <person name="Lucas S."/>
            <person name="Copeland A."/>
            <person name="Lapidus A."/>
            <person name="Cheng J.-F."/>
            <person name="Bruce D."/>
            <person name="Goodwin L."/>
            <person name="Pitluck S."/>
            <person name="Chertkov O."/>
            <person name="Detter J.C."/>
            <person name="Han C."/>
            <person name="Tapia R."/>
            <person name="Land M."/>
            <person name="Hauser L."/>
            <person name="Jeffries C."/>
            <person name="Kyrpides N."/>
            <person name="Ivanova N."/>
            <person name="Mikhailova N."/>
            <person name="Brumm P."/>
            <person name="Mead D."/>
            <person name="Woyke T."/>
        </authorList>
    </citation>
    <scope>NUCLEOTIDE SEQUENCE [LARGE SCALE GENOMIC DNA]</scope>
    <source>
        <strain evidence="8">ATCC 21833 / DSM 2522 / FERM P-1141 / JCM 9156 / N-4</strain>
    </source>
</reference>
<dbReference type="EMBL" id="CP002394">
    <property type="protein sequence ID" value="ADU31980.1"/>
    <property type="molecule type" value="Genomic_DNA"/>
</dbReference>
<feature type="active site" description="Proton donor/acceptor" evidence="5">
    <location>
        <position position="133"/>
    </location>
</feature>
<dbReference type="GO" id="GO:0044281">
    <property type="term" value="P:small molecule metabolic process"/>
    <property type="evidence" value="ECO:0007669"/>
    <property type="project" value="UniProtKB-ARBA"/>
</dbReference>
<keyword evidence="3" id="KW-0704">Schiff base</keyword>
<dbReference type="Proteomes" id="UP000001401">
    <property type="component" value="Chromosome"/>
</dbReference>
<evidence type="ECO:0000313" key="7">
    <source>
        <dbReference type="EMBL" id="ADU31980.1"/>
    </source>
</evidence>
<dbReference type="Gene3D" id="3.20.20.70">
    <property type="entry name" value="Aldolase class I"/>
    <property type="match status" value="1"/>
</dbReference>
<dbReference type="HOGENOM" id="CLU_049343_5_1_9"/>
<comment type="similarity">
    <text evidence="1 4">Belongs to the DapA family.</text>
</comment>
<dbReference type="GO" id="GO:0008840">
    <property type="term" value="F:4-hydroxy-tetrahydrodipicolinate synthase activity"/>
    <property type="evidence" value="ECO:0007669"/>
    <property type="project" value="TreeGrafter"/>
</dbReference>
<evidence type="ECO:0000313" key="8">
    <source>
        <dbReference type="Proteomes" id="UP000001401"/>
    </source>
</evidence>
<name>E6TT72_EVAC2</name>
<evidence type="ECO:0000256" key="5">
    <source>
        <dbReference type="PIRSR" id="PIRSR001365-1"/>
    </source>
</evidence>
<feature type="active site" description="Schiff-base intermediate with substrate" evidence="5">
    <location>
        <position position="162"/>
    </location>
</feature>
<dbReference type="Pfam" id="PF00701">
    <property type="entry name" value="DHDPS"/>
    <property type="match status" value="1"/>
</dbReference>
<dbReference type="PRINTS" id="PR00146">
    <property type="entry name" value="DHPICSNTHASE"/>
</dbReference>
<accession>E6TT72</accession>
<dbReference type="RefSeq" id="WP_013490311.1">
    <property type="nucleotide sequence ID" value="NC_014829.1"/>
</dbReference>
<dbReference type="InterPro" id="IPR013785">
    <property type="entry name" value="Aldolase_TIM"/>
</dbReference>
<dbReference type="CDD" id="cd00408">
    <property type="entry name" value="DHDPS-like"/>
    <property type="match status" value="1"/>
</dbReference>
<dbReference type="SUPFAM" id="SSF51569">
    <property type="entry name" value="Aldolase"/>
    <property type="match status" value="1"/>
</dbReference>
<evidence type="ECO:0000256" key="4">
    <source>
        <dbReference type="PIRNR" id="PIRNR001365"/>
    </source>
</evidence>
<dbReference type="PIRSF" id="PIRSF001365">
    <property type="entry name" value="DHDPS"/>
    <property type="match status" value="1"/>
</dbReference>
<evidence type="ECO:0000256" key="3">
    <source>
        <dbReference type="ARBA" id="ARBA00023270"/>
    </source>
</evidence>
<proteinExistence type="inferred from homology"/>
<evidence type="ECO:0000256" key="1">
    <source>
        <dbReference type="ARBA" id="ARBA00007592"/>
    </source>
</evidence>
<dbReference type="SMART" id="SM01130">
    <property type="entry name" value="DHDPS"/>
    <property type="match status" value="1"/>
</dbReference>
<dbReference type="STRING" id="649639.Bcell_3740"/>
<evidence type="ECO:0000256" key="6">
    <source>
        <dbReference type="PIRSR" id="PIRSR001365-2"/>
    </source>
</evidence>
<dbReference type="eggNOG" id="COG0329">
    <property type="taxonomic scope" value="Bacteria"/>
</dbReference>
<dbReference type="InterPro" id="IPR020625">
    <property type="entry name" value="Schiff_base-form_aldolases_AS"/>
</dbReference>
<sequence length="295" mass="33284">MFKGIYTPLVTLFNENGEIDYEANKMLINDLIEQDIDGIVLLGTIGEFMHLTLSEKIAYTKEIKDFVGTRTKVIVGTGDNNVADVVKFNQVADSIGIDACMVISPFFLGQTEESLLNYYSTILDQSSIPIILYNFPERTSSNLSIELVKKLAIKYNHLVGIKDTVSNFSNTRKYIQEIKTVRKDFSVLSGLDEFLIPNLLSGGDGIIGGTTNFNPSLYLQTYRAFQEKDFNKLFENQQKINQIVKIYDCIDSFIVAMKTAVKITYSHDISVDLRYSKNTLTDENIKDIKKIISVS</sequence>
<gene>
    <name evidence="7" type="ordered locus">Bcell_3740</name>
</gene>
<organism evidence="7 8">
    <name type="scientific">Evansella cellulosilytica (strain ATCC 21833 / DSM 2522 / FERM P-1141 / JCM 9156 / N-4)</name>
    <name type="common">Bacillus cellulosilyticus</name>
    <dbReference type="NCBI Taxonomy" id="649639"/>
    <lineage>
        <taxon>Bacteria</taxon>
        <taxon>Bacillati</taxon>
        <taxon>Bacillota</taxon>
        <taxon>Bacilli</taxon>
        <taxon>Bacillales</taxon>
        <taxon>Bacillaceae</taxon>
        <taxon>Evansella</taxon>
    </lineage>
</organism>
<dbReference type="KEGG" id="bco:Bcell_3740"/>